<dbReference type="InterPro" id="IPR025991">
    <property type="entry name" value="Chemoreceptor_zinc-bind_dom"/>
</dbReference>
<feature type="transmembrane region" description="Helical" evidence="1">
    <location>
        <begin position="152"/>
        <end position="175"/>
    </location>
</feature>
<dbReference type="SUPFAM" id="SSF55785">
    <property type="entry name" value="PYP-like sensor domain (PAS domain)"/>
    <property type="match status" value="1"/>
</dbReference>
<accession>A0A6N4DZ06</accession>
<dbReference type="InterPro" id="IPR035919">
    <property type="entry name" value="EAL_sf"/>
</dbReference>
<dbReference type="CDD" id="cd01948">
    <property type="entry name" value="EAL"/>
    <property type="match status" value="1"/>
</dbReference>
<dbReference type="InterPro" id="IPR000014">
    <property type="entry name" value="PAS"/>
</dbReference>
<organism evidence="7 8">
    <name type="scientific">Candidatus Sedimenticola endophacoides</name>
    <dbReference type="NCBI Taxonomy" id="2548426"/>
    <lineage>
        <taxon>Bacteria</taxon>
        <taxon>Pseudomonadati</taxon>
        <taxon>Pseudomonadota</taxon>
        <taxon>Gammaproteobacteria</taxon>
        <taxon>Chromatiales</taxon>
        <taxon>Sedimenticolaceae</taxon>
        <taxon>Sedimenticola</taxon>
    </lineage>
</organism>
<dbReference type="Pfam" id="PF00563">
    <property type="entry name" value="EAL"/>
    <property type="match status" value="1"/>
</dbReference>
<sequence length="885" mass="96947">MGLFTGLRLRFTVALLLPLALLLGAFLPYLAHERGLLLRDGLASRVNGLGGLAAEAASGALEAGDARRLQALVVRIAADPEVVFALVRDGRGGILARGVPQGFDDARIRRALTGDAISTFPLFSDARRLGELVVLADRSAIEVRVERYRRKLWLGAALLLLGLSGALLMLLQFGLLRPLRHLGEGVARLRRGEDGGPVPVLARDELGHLSQAFNAVAADLLRERRELRGARLSLEDELRRARVVERRMELAASAFAHAGAGIMITDARGIIVDVNQALCAATGYRANELVGRSPRLLRSGRHADGFYTAMWSGLTAHGRWSGEIWNRHKDGELIPFLLSISAVADERGGAGHYVALYSSIRAQKAQQRQLERVAHFDPLTELPNRVLLADRLQQVLRTTDTIARLGGDEFVAVLIDLEPEDDGSLMLGRLLECVARPLWLDGLELRVSASIGVSFYPQDEEVDAERLLRQADQAMYRSKLAGKNRFSVYEPGRDRALRGRIEDLGRVRQALDAGEFELFYQPKVNLRSGAVIGYEALLRWHHPEQGLLHPEEFLPLVEGSELDLELGEWVLGAVLAQLGAWSGSRLERPISLNLSAHQLRHAGFLEMLRRRLAQAPGVDPGRLGLEIVSAGGGGELTRVTRVMEACRSLGIALALDDFGAGYSSLSSLKQLPVGLIKVDRTFVSQMLDDSENLAIVEGVLALAAAFQRATLAEGVETVEHGRVLLQLGCELAQGYGIARPMPAEAIGGWLGHWRQPARWHGVQAVERERLPTLYAQIDHRSWARMLDQYVRGRRTAPPSVESRHCRVGRWLEDGPPQGSLDREALAGIRALHQEVHRLSVELLTLHTHDQQHEAVSRIGELQEMNERLCALLGSLTGGGEASAGG</sequence>
<dbReference type="CDD" id="cd01949">
    <property type="entry name" value="GGDEF"/>
    <property type="match status" value="1"/>
</dbReference>
<feature type="domain" description="GGDEF" evidence="6">
    <location>
        <begin position="367"/>
        <end position="491"/>
    </location>
</feature>
<feature type="domain" description="PAC" evidence="3">
    <location>
        <begin position="320"/>
        <end position="372"/>
    </location>
</feature>
<dbReference type="InterPro" id="IPR035965">
    <property type="entry name" value="PAS-like_dom_sf"/>
</dbReference>
<dbReference type="SMART" id="SM00304">
    <property type="entry name" value="HAMP"/>
    <property type="match status" value="1"/>
</dbReference>
<feature type="domain" description="EAL" evidence="4">
    <location>
        <begin position="500"/>
        <end position="754"/>
    </location>
</feature>
<feature type="transmembrane region" description="Helical" evidence="1">
    <location>
        <begin position="12"/>
        <end position="31"/>
    </location>
</feature>
<dbReference type="PANTHER" id="PTHR44757">
    <property type="entry name" value="DIGUANYLATE CYCLASE DGCP"/>
    <property type="match status" value="1"/>
</dbReference>
<dbReference type="SMART" id="SM00267">
    <property type="entry name" value="GGDEF"/>
    <property type="match status" value="1"/>
</dbReference>
<dbReference type="InterPro" id="IPR000700">
    <property type="entry name" value="PAS-assoc_C"/>
</dbReference>
<dbReference type="CDD" id="cd00130">
    <property type="entry name" value="PAS"/>
    <property type="match status" value="1"/>
</dbReference>
<dbReference type="PROSITE" id="PS50883">
    <property type="entry name" value="EAL"/>
    <property type="match status" value="1"/>
</dbReference>
<keyword evidence="1" id="KW-1133">Transmembrane helix</keyword>
<evidence type="ECO:0000259" key="5">
    <source>
        <dbReference type="PROSITE" id="PS50885"/>
    </source>
</evidence>
<dbReference type="PROSITE" id="PS50112">
    <property type="entry name" value="PAS"/>
    <property type="match status" value="1"/>
</dbReference>
<dbReference type="InterPro" id="IPR052155">
    <property type="entry name" value="Biofilm_reg_signaling"/>
</dbReference>
<name>A0A6N4DZ06_9GAMM</name>
<evidence type="ECO:0000259" key="3">
    <source>
        <dbReference type="PROSITE" id="PS50113"/>
    </source>
</evidence>
<protein>
    <submittedName>
        <fullName evidence="7">Diguanylate cyclase</fullName>
    </submittedName>
</protein>
<keyword evidence="1" id="KW-0812">Transmembrane</keyword>
<dbReference type="PROSITE" id="PS50113">
    <property type="entry name" value="PAC"/>
    <property type="match status" value="1"/>
</dbReference>
<reference evidence="7 8" key="1">
    <citation type="submission" date="2018-01" db="EMBL/GenBank/DDBJ databases">
        <title>Novel co-symbiosis in the lucinid bivalve Phacoides pectinatus.</title>
        <authorList>
            <person name="Lim S.J."/>
            <person name="Davis B.G."/>
            <person name="Gill D.E."/>
            <person name="Engel A.S."/>
            <person name="Anderson L.C."/>
            <person name="Campbell B.J."/>
        </authorList>
    </citation>
    <scope>NUCLEOTIDE SEQUENCE [LARGE SCALE GENOMIC DNA]</scope>
    <source>
        <strain evidence="7">N3_P5</strain>
    </source>
</reference>
<dbReference type="Pfam" id="PF00990">
    <property type="entry name" value="GGDEF"/>
    <property type="match status" value="1"/>
</dbReference>
<dbReference type="CDD" id="cd06225">
    <property type="entry name" value="HAMP"/>
    <property type="match status" value="1"/>
</dbReference>
<dbReference type="GO" id="GO:0016020">
    <property type="term" value="C:membrane"/>
    <property type="evidence" value="ECO:0007669"/>
    <property type="project" value="InterPro"/>
</dbReference>
<dbReference type="InterPro" id="IPR000160">
    <property type="entry name" value="GGDEF_dom"/>
</dbReference>
<evidence type="ECO:0000313" key="7">
    <source>
        <dbReference type="EMBL" id="PUE02912.1"/>
    </source>
</evidence>
<evidence type="ECO:0000256" key="1">
    <source>
        <dbReference type="SAM" id="Phobius"/>
    </source>
</evidence>
<dbReference type="InterPro" id="IPR001633">
    <property type="entry name" value="EAL_dom"/>
</dbReference>
<dbReference type="AlphaFoldDB" id="A0A6N4DZ06"/>
<dbReference type="GO" id="GO:0007165">
    <property type="term" value="P:signal transduction"/>
    <property type="evidence" value="ECO:0007669"/>
    <property type="project" value="InterPro"/>
</dbReference>
<evidence type="ECO:0000313" key="8">
    <source>
        <dbReference type="Proteomes" id="UP000250928"/>
    </source>
</evidence>
<dbReference type="PROSITE" id="PS50885">
    <property type="entry name" value="HAMP"/>
    <property type="match status" value="1"/>
</dbReference>
<dbReference type="Pfam" id="PF00672">
    <property type="entry name" value="HAMP"/>
    <property type="match status" value="1"/>
</dbReference>
<dbReference type="InterPro" id="IPR029787">
    <property type="entry name" value="Nucleotide_cyclase"/>
</dbReference>
<dbReference type="SUPFAM" id="SSF141868">
    <property type="entry name" value="EAL domain-like"/>
    <property type="match status" value="1"/>
</dbReference>
<feature type="domain" description="PAS" evidence="2">
    <location>
        <begin position="244"/>
        <end position="293"/>
    </location>
</feature>
<dbReference type="Gene3D" id="6.10.340.10">
    <property type="match status" value="1"/>
</dbReference>
<dbReference type="Gene3D" id="3.20.20.450">
    <property type="entry name" value="EAL domain"/>
    <property type="match status" value="1"/>
</dbReference>
<dbReference type="InterPro" id="IPR043128">
    <property type="entry name" value="Rev_trsase/Diguanyl_cyclase"/>
</dbReference>
<gene>
    <name evidence="7" type="ORF">C3L24_05330</name>
</gene>
<dbReference type="NCBIfam" id="TIGR00229">
    <property type="entry name" value="sensory_box"/>
    <property type="match status" value="1"/>
</dbReference>
<evidence type="ECO:0000259" key="2">
    <source>
        <dbReference type="PROSITE" id="PS50112"/>
    </source>
</evidence>
<evidence type="ECO:0000259" key="6">
    <source>
        <dbReference type="PROSITE" id="PS50887"/>
    </source>
</evidence>
<dbReference type="SMART" id="SM00091">
    <property type="entry name" value="PAS"/>
    <property type="match status" value="1"/>
</dbReference>
<dbReference type="Pfam" id="PF13426">
    <property type="entry name" value="PAS_9"/>
    <property type="match status" value="1"/>
</dbReference>
<dbReference type="Proteomes" id="UP000250928">
    <property type="component" value="Unassembled WGS sequence"/>
</dbReference>
<dbReference type="PROSITE" id="PS50887">
    <property type="entry name" value="GGDEF"/>
    <property type="match status" value="1"/>
</dbReference>
<feature type="domain" description="HAMP" evidence="5">
    <location>
        <begin position="173"/>
        <end position="225"/>
    </location>
</feature>
<dbReference type="EMBL" id="PQCO01000170">
    <property type="protein sequence ID" value="PUE02912.1"/>
    <property type="molecule type" value="Genomic_DNA"/>
</dbReference>
<keyword evidence="1" id="KW-0472">Membrane</keyword>
<dbReference type="Gene3D" id="3.30.70.270">
    <property type="match status" value="1"/>
</dbReference>
<comment type="caution">
    <text evidence="7">The sequence shown here is derived from an EMBL/GenBank/DDBJ whole genome shotgun (WGS) entry which is preliminary data.</text>
</comment>
<dbReference type="PANTHER" id="PTHR44757:SF2">
    <property type="entry name" value="BIOFILM ARCHITECTURE MAINTENANCE PROTEIN MBAA"/>
    <property type="match status" value="1"/>
</dbReference>
<dbReference type="SUPFAM" id="SSF55073">
    <property type="entry name" value="Nucleotide cyclase"/>
    <property type="match status" value="1"/>
</dbReference>
<dbReference type="NCBIfam" id="TIGR00254">
    <property type="entry name" value="GGDEF"/>
    <property type="match status" value="1"/>
</dbReference>
<evidence type="ECO:0000259" key="4">
    <source>
        <dbReference type="PROSITE" id="PS50883"/>
    </source>
</evidence>
<dbReference type="SMART" id="SM00052">
    <property type="entry name" value="EAL"/>
    <property type="match status" value="1"/>
</dbReference>
<dbReference type="Gene3D" id="1.20.120.30">
    <property type="entry name" value="Aspartate receptor, ligand-binding domain"/>
    <property type="match status" value="1"/>
</dbReference>
<dbReference type="InterPro" id="IPR003660">
    <property type="entry name" value="HAMP_dom"/>
</dbReference>
<dbReference type="Gene3D" id="3.30.450.20">
    <property type="entry name" value="PAS domain"/>
    <property type="match status" value="1"/>
</dbReference>
<proteinExistence type="predicted"/>
<dbReference type="Pfam" id="PF13682">
    <property type="entry name" value="CZB"/>
    <property type="match status" value="1"/>
</dbReference>